<dbReference type="Gene3D" id="3.90.830.10">
    <property type="entry name" value="Syntaxin Binding Protein 1, Chain A, domain 2"/>
    <property type="match status" value="1"/>
</dbReference>
<dbReference type="OrthoDB" id="347729at2759"/>
<sequence length="148" mass="16451">ELIESLPPKAFSDMFGSAATSLSRPLLILIDRDFDLLTMLQHTWLYGALIHDLLELRRDVFWRDHAFSPFPVAAAAVSQMLTEYNAELAKVGGRPQDAFSQPEGDISSDILKAVDVLPDLADKKRSLDAHTTIATSLVSSIKDRELDR</sequence>
<accession>U6MFE5</accession>
<feature type="non-terminal residue" evidence="2">
    <location>
        <position position="1"/>
    </location>
</feature>
<dbReference type="VEuPathDB" id="ToxoDB:EMWEY_00030090"/>
<name>U6MFE5_EIMMA</name>
<evidence type="ECO:0000256" key="1">
    <source>
        <dbReference type="ARBA" id="ARBA00009884"/>
    </source>
</evidence>
<dbReference type="RefSeq" id="XP_013337030.1">
    <property type="nucleotide sequence ID" value="XM_013481576.1"/>
</dbReference>
<proteinExistence type="inferred from homology"/>
<dbReference type="InterPro" id="IPR043127">
    <property type="entry name" value="Sec-1-like_dom3a"/>
</dbReference>
<evidence type="ECO:0000313" key="3">
    <source>
        <dbReference type="Proteomes" id="UP000030763"/>
    </source>
</evidence>
<dbReference type="InterPro" id="IPR036045">
    <property type="entry name" value="Sec1-like_sf"/>
</dbReference>
<dbReference type="GO" id="GO:0016192">
    <property type="term" value="P:vesicle-mediated transport"/>
    <property type="evidence" value="ECO:0007669"/>
    <property type="project" value="InterPro"/>
</dbReference>
<dbReference type="SUPFAM" id="SSF56815">
    <property type="entry name" value="Sec1/munc18-like (SM) proteins"/>
    <property type="match status" value="1"/>
</dbReference>
<dbReference type="Proteomes" id="UP000030763">
    <property type="component" value="Unassembled WGS sequence"/>
</dbReference>
<dbReference type="InterPro" id="IPR027482">
    <property type="entry name" value="Sec1-like_dom2"/>
</dbReference>
<dbReference type="AlphaFoldDB" id="U6MFE5"/>
<keyword evidence="3" id="KW-1185">Reference proteome</keyword>
<dbReference type="Gene3D" id="3.40.50.1910">
    <property type="match status" value="1"/>
</dbReference>
<organism evidence="2 3">
    <name type="scientific">Eimeria maxima</name>
    <name type="common">Coccidian parasite</name>
    <dbReference type="NCBI Taxonomy" id="5804"/>
    <lineage>
        <taxon>Eukaryota</taxon>
        <taxon>Sar</taxon>
        <taxon>Alveolata</taxon>
        <taxon>Apicomplexa</taxon>
        <taxon>Conoidasida</taxon>
        <taxon>Coccidia</taxon>
        <taxon>Eucoccidiorida</taxon>
        <taxon>Eimeriorina</taxon>
        <taxon>Eimeriidae</taxon>
        <taxon>Eimeria</taxon>
    </lineage>
</organism>
<dbReference type="Pfam" id="PF00995">
    <property type="entry name" value="Sec1"/>
    <property type="match status" value="1"/>
</dbReference>
<comment type="similarity">
    <text evidence="1">Belongs to the STXBP/unc-18/SEC1 family.</text>
</comment>
<evidence type="ECO:0000313" key="2">
    <source>
        <dbReference type="EMBL" id="CDJ60380.1"/>
    </source>
</evidence>
<reference evidence="2" key="2">
    <citation type="submission" date="2013-10" db="EMBL/GenBank/DDBJ databases">
        <authorList>
            <person name="Aslett M."/>
        </authorList>
    </citation>
    <scope>NUCLEOTIDE SEQUENCE [LARGE SCALE GENOMIC DNA]</scope>
    <source>
        <strain evidence="2">Weybridge</strain>
    </source>
</reference>
<dbReference type="InterPro" id="IPR001619">
    <property type="entry name" value="Sec1-like"/>
</dbReference>
<gene>
    <name evidence="2" type="ORF">EMWEY_00030090</name>
</gene>
<dbReference type="EMBL" id="HG721839">
    <property type="protein sequence ID" value="CDJ60380.1"/>
    <property type="molecule type" value="Genomic_DNA"/>
</dbReference>
<dbReference type="GeneID" id="25336995"/>
<dbReference type="PANTHER" id="PTHR11679">
    <property type="entry name" value="VESICLE PROTEIN SORTING-ASSOCIATED"/>
    <property type="match status" value="1"/>
</dbReference>
<protein>
    <submittedName>
        <fullName evidence="2">Sec1 family domain-containing protein, putative</fullName>
    </submittedName>
</protein>
<reference evidence="2" key="1">
    <citation type="submission" date="2013-10" db="EMBL/GenBank/DDBJ databases">
        <title>Genomic analysis of the causative agents of coccidiosis in chickens.</title>
        <authorList>
            <person name="Reid A.J."/>
            <person name="Blake D."/>
            <person name="Billington K."/>
            <person name="Browne H."/>
            <person name="Dunn M."/>
            <person name="Hung S."/>
            <person name="Kawahara F."/>
            <person name="Miranda-Saavedra D."/>
            <person name="Mourier T."/>
            <person name="Nagra H."/>
            <person name="Otto T.D."/>
            <person name="Rawlings N."/>
            <person name="Sanchez A."/>
            <person name="Sanders M."/>
            <person name="Subramaniam C."/>
            <person name="Tay Y."/>
            <person name="Dear P."/>
            <person name="Doerig C."/>
            <person name="Gruber A."/>
            <person name="Parkinson J."/>
            <person name="Shirley M."/>
            <person name="Wan K.L."/>
            <person name="Berriman M."/>
            <person name="Tomley F."/>
            <person name="Pain A."/>
        </authorList>
    </citation>
    <scope>NUCLEOTIDE SEQUENCE [LARGE SCALE GENOMIC DNA]</scope>
    <source>
        <strain evidence="2">Weybridge</strain>
    </source>
</reference>